<keyword evidence="5 10" id="KW-0812">Transmembrane</keyword>
<evidence type="ECO:0000256" key="3">
    <source>
        <dbReference type="ARBA" id="ARBA00022449"/>
    </source>
</evidence>
<feature type="transmembrane region" description="Helical" evidence="10">
    <location>
        <begin position="417"/>
        <end position="439"/>
    </location>
</feature>
<dbReference type="GO" id="GO:0005886">
    <property type="term" value="C:plasma membrane"/>
    <property type="evidence" value="ECO:0007669"/>
    <property type="project" value="UniProtKB-SubCell"/>
</dbReference>
<evidence type="ECO:0000256" key="7">
    <source>
        <dbReference type="ARBA" id="ARBA00023065"/>
    </source>
</evidence>
<feature type="transmembrane region" description="Helical" evidence="10">
    <location>
        <begin position="389"/>
        <end position="411"/>
    </location>
</feature>
<keyword evidence="7" id="KW-0406">Ion transport</keyword>
<dbReference type="Proteomes" id="UP000478417">
    <property type="component" value="Unassembled WGS sequence"/>
</dbReference>
<feature type="transmembrane region" description="Helical" evidence="10">
    <location>
        <begin position="273"/>
        <end position="298"/>
    </location>
</feature>
<evidence type="ECO:0000256" key="5">
    <source>
        <dbReference type="ARBA" id="ARBA00022692"/>
    </source>
</evidence>
<dbReference type="PANTHER" id="PTHR43298:SF2">
    <property type="entry name" value="FMN_FAD EXPORTER YEEO-RELATED"/>
    <property type="match status" value="1"/>
</dbReference>
<keyword evidence="12" id="KW-1185">Reference proteome</keyword>
<dbReference type="EMBL" id="JAAGNX010000001">
    <property type="protein sequence ID" value="NDV60980.1"/>
    <property type="molecule type" value="Genomic_DNA"/>
</dbReference>
<keyword evidence="8 10" id="KW-0472">Membrane</keyword>
<dbReference type="CDD" id="cd13131">
    <property type="entry name" value="MATE_NorM_like"/>
    <property type="match status" value="1"/>
</dbReference>
<dbReference type="AlphaFoldDB" id="A0A6B2LZN8"/>
<dbReference type="InterPro" id="IPR002528">
    <property type="entry name" value="MATE_fam"/>
</dbReference>
<reference evidence="11 12" key="1">
    <citation type="submission" date="2020-02" db="EMBL/GenBank/DDBJ databases">
        <title>Albibacoteraceae fam. nov., the first described family within the subdivision 4 Verrucomicrobia.</title>
        <authorList>
            <person name="Xi F."/>
        </authorList>
    </citation>
    <scope>NUCLEOTIDE SEQUENCE [LARGE SCALE GENOMIC DNA]</scope>
    <source>
        <strain evidence="11 12">CK1056</strain>
    </source>
</reference>
<feature type="transmembrane region" description="Helical" evidence="10">
    <location>
        <begin position="58"/>
        <end position="81"/>
    </location>
</feature>
<keyword evidence="6 10" id="KW-1133">Transmembrane helix</keyword>
<dbReference type="InterPro" id="IPR048279">
    <property type="entry name" value="MdtK-like"/>
</dbReference>
<evidence type="ECO:0000256" key="10">
    <source>
        <dbReference type="SAM" id="Phobius"/>
    </source>
</evidence>
<feature type="transmembrane region" description="Helical" evidence="10">
    <location>
        <begin position="131"/>
        <end position="148"/>
    </location>
</feature>
<dbReference type="GO" id="GO:0042910">
    <property type="term" value="F:xenobiotic transmembrane transporter activity"/>
    <property type="evidence" value="ECO:0007669"/>
    <property type="project" value="InterPro"/>
</dbReference>
<evidence type="ECO:0000313" key="12">
    <source>
        <dbReference type="Proteomes" id="UP000478417"/>
    </source>
</evidence>
<sequence length="447" mass="47449">MSGTGYISELRKTLLLATPIMAGHLSQMILGFVDTLMIGRVGVVPLAGAAFSNAVSNILFIGGIGLLTAVSVFVSHAYGAGDRKEAGQVLRRGLIIALSCGILIFGLIRGSFPFLHMLGQPEDVIEAAKPYLFYIGLSIPVALTNICFKNFSEAQNAPWPGFWTGLGAVFLNIFLNWVLIYGNLGMPAMGLEGAGIATLISRFANLFFLVAWLKRDARCRESWPMEWFGSLAWKPVLGMLRLGFPVALQLIMEIGAFGACTLLMGWIGVIEIAAHHIAITYAATTFMIPLGISLAVAIRVGHVIGGGEPHRARTIGFGSIGFGVLLSGVFATFFIVLNVTLVGFFTKDPATVAVASVLIIIAGFFQLFDGVQVLSAGALRGCKDVKVPTYIIFMAYWVIGIPVGSLLAFPMDFGATGIWIGLASGLGAAAIGLLARFALITRGSHMA</sequence>
<name>A0A6B2LZN8_9BACT</name>
<feature type="transmembrane region" description="Helical" evidence="10">
    <location>
        <begin position="93"/>
        <end position="111"/>
    </location>
</feature>
<organism evidence="11 12">
    <name type="scientific">Oceanipulchritudo coccoides</name>
    <dbReference type="NCBI Taxonomy" id="2706888"/>
    <lineage>
        <taxon>Bacteria</taxon>
        <taxon>Pseudomonadati</taxon>
        <taxon>Verrucomicrobiota</taxon>
        <taxon>Opitutia</taxon>
        <taxon>Puniceicoccales</taxon>
        <taxon>Oceanipulchritudinaceae</taxon>
        <taxon>Oceanipulchritudo</taxon>
    </lineage>
</organism>
<keyword evidence="4" id="KW-1003">Cell membrane</keyword>
<evidence type="ECO:0000256" key="9">
    <source>
        <dbReference type="ARBA" id="ARBA00031636"/>
    </source>
</evidence>
<evidence type="ECO:0000256" key="8">
    <source>
        <dbReference type="ARBA" id="ARBA00023136"/>
    </source>
</evidence>
<evidence type="ECO:0000256" key="6">
    <source>
        <dbReference type="ARBA" id="ARBA00022989"/>
    </source>
</evidence>
<evidence type="ECO:0000313" key="11">
    <source>
        <dbReference type="EMBL" id="NDV60980.1"/>
    </source>
</evidence>
<proteinExistence type="predicted"/>
<dbReference type="RefSeq" id="WP_163961488.1">
    <property type="nucleotide sequence ID" value="NZ_JAAGNX010000001.1"/>
</dbReference>
<evidence type="ECO:0000256" key="2">
    <source>
        <dbReference type="ARBA" id="ARBA00022448"/>
    </source>
</evidence>
<feature type="transmembrane region" description="Helical" evidence="10">
    <location>
        <begin position="319"/>
        <end position="344"/>
    </location>
</feature>
<evidence type="ECO:0000256" key="4">
    <source>
        <dbReference type="ARBA" id="ARBA00022475"/>
    </source>
</evidence>
<feature type="transmembrane region" description="Helical" evidence="10">
    <location>
        <begin position="160"/>
        <end position="181"/>
    </location>
</feature>
<comment type="subcellular location">
    <subcellularLocation>
        <location evidence="1">Cell membrane</location>
        <topology evidence="1">Multi-pass membrane protein</topology>
    </subcellularLocation>
</comment>
<dbReference type="InterPro" id="IPR050222">
    <property type="entry name" value="MATE_MdtK"/>
</dbReference>
<dbReference type="NCBIfam" id="TIGR00797">
    <property type="entry name" value="matE"/>
    <property type="match status" value="1"/>
</dbReference>
<dbReference type="Pfam" id="PF01554">
    <property type="entry name" value="MatE"/>
    <property type="match status" value="2"/>
</dbReference>
<comment type="caution">
    <text evidence="11">The sequence shown here is derived from an EMBL/GenBank/DDBJ whole genome shotgun (WGS) entry which is preliminary data.</text>
</comment>
<dbReference type="GO" id="GO:0006811">
    <property type="term" value="P:monoatomic ion transport"/>
    <property type="evidence" value="ECO:0007669"/>
    <property type="project" value="UniProtKB-KW"/>
</dbReference>
<keyword evidence="3" id="KW-0050">Antiport</keyword>
<protein>
    <recommendedName>
        <fullName evidence="9">Multidrug-efflux transporter</fullName>
    </recommendedName>
</protein>
<dbReference type="GO" id="GO:0015297">
    <property type="term" value="F:antiporter activity"/>
    <property type="evidence" value="ECO:0007669"/>
    <property type="project" value="UniProtKB-KW"/>
</dbReference>
<feature type="transmembrane region" description="Helical" evidence="10">
    <location>
        <begin position="242"/>
        <end position="267"/>
    </location>
</feature>
<evidence type="ECO:0000256" key="1">
    <source>
        <dbReference type="ARBA" id="ARBA00004651"/>
    </source>
</evidence>
<feature type="transmembrane region" description="Helical" evidence="10">
    <location>
        <begin position="193"/>
        <end position="213"/>
    </location>
</feature>
<feature type="transmembrane region" description="Helical" evidence="10">
    <location>
        <begin position="350"/>
        <end position="368"/>
    </location>
</feature>
<feature type="transmembrane region" description="Helical" evidence="10">
    <location>
        <begin position="14"/>
        <end position="38"/>
    </location>
</feature>
<gene>
    <name evidence="11" type="ORF">G0Q06_00800</name>
</gene>
<dbReference type="PANTHER" id="PTHR43298">
    <property type="entry name" value="MULTIDRUG RESISTANCE PROTEIN NORM-RELATED"/>
    <property type="match status" value="1"/>
</dbReference>
<dbReference type="PIRSF" id="PIRSF006603">
    <property type="entry name" value="DinF"/>
    <property type="match status" value="1"/>
</dbReference>
<keyword evidence="2" id="KW-0813">Transport</keyword>
<accession>A0A6B2LZN8</accession>